<organism evidence="2 3">
    <name type="scientific">Kushneria sinocarnis</name>
    <dbReference type="NCBI Taxonomy" id="595502"/>
    <lineage>
        <taxon>Bacteria</taxon>
        <taxon>Pseudomonadati</taxon>
        <taxon>Pseudomonadota</taxon>
        <taxon>Gammaproteobacteria</taxon>
        <taxon>Oceanospirillales</taxon>
        <taxon>Halomonadaceae</taxon>
        <taxon>Kushneria</taxon>
    </lineage>
</organism>
<dbReference type="NCBIfam" id="TIGR01641">
    <property type="entry name" value="phageSPP1_gp7"/>
    <property type="match status" value="1"/>
</dbReference>
<reference evidence="2 3" key="1">
    <citation type="submission" date="2018-10" db="EMBL/GenBank/DDBJ databases">
        <title>Genomic Encyclopedia of Type Strains, Phase IV (KMG-IV): sequencing the most valuable type-strain genomes for metagenomic binning, comparative biology and taxonomic classification.</title>
        <authorList>
            <person name="Goeker M."/>
        </authorList>
    </citation>
    <scope>NUCLEOTIDE SEQUENCE [LARGE SCALE GENOMIC DNA]</scope>
    <source>
        <strain evidence="2 3">DSM 23229</strain>
    </source>
</reference>
<gene>
    <name evidence="2" type="ORF">C7446_2561</name>
</gene>
<dbReference type="Proteomes" id="UP000281975">
    <property type="component" value="Unassembled WGS sequence"/>
</dbReference>
<dbReference type="OrthoDB" id="6637795at2"/>
<dbReference type="AlphaFoldDB" id="A0A420WUL9"/>
<evidence type="ECO:0000313" key="2">
    <source>
        <dbReference type="EMBL" id="RKQ97141.1"/>
    </source>
</evidence>
<accession>A0A420WUL9</accession>
<proteinExistence type="predicted"/>
<name>A0A420WUL9_9GAMM</name>
<dbReference type="RefSeq" id="WP_121173474.1">
    <property type="nucleotide sequence ID" value="NZ_RBIN01000007.1"/>
</dbReference>
<comment type="caution">
    <text evidence="2">The sequence shown here is derived from an EMBL/GenBank/DDBJ whole genome shotgun (WGS) entry which is preliminary data.</text>
</comment>
<sequence length="281" mass="32376">MPEVNTKWAHPEAIEQGYEKDLKRFARRCQRACNELVIPEIDSIVSEAQRFRPDALDDTESSQSGTWIDKLNSALRSALGSVLGNRFLSIFSGMRGPSSPDDVDVNGYGEQVSRHNNRQFRKIIRKAYGEEVSKSEPWLDDLLRAWESENLKLIRSIPERYIDDLQGVIVRAINEGQTSRQVQRTIKSTYDQPVNRAALIADDQIGKLNAQITRHRQESVGIKEYRWRGVLDNRERRVHVNREGEVFKWSKPPYDGHPGQPVRCRCWAQPVMPPREEVNLS</sequence>
<evidence type="ECO:0000313" key="3">
    <source>
        <dbReference type="Proteomes" id="UP000281975"/>
    </source>
</evidence>
<keyword evidence="3" id="KW-1185">Reference proteome</keyword>
<evidence type="ECO:0000259" key="1">
    <source>
        <dbReference type="Pfam" id="PF04233"/>
    </source>
</evidence>
<dbReference type="EMBL" id="RBIN01000007">
    <property type="protein sequence ID" value="RKQ97141.1"/>
    <property type="molecule type" value="Genomic_DNA"/>
</dbReference>
<feature type="domain" description="Phage head morphogenesis" evidence="1">
    <location>
        <begin position="164"/>
        <end position="267"/>
    </location>
</feature>
<dbReference type="InterPro" id="IPR006528">
    <property type="entry name" value="Phage_head_morphogenesis_dom"/>
</dbReference>
<dbReference type="Pfam" id="PF04233">
    <property type="entry name" value="Phage_Mu_F"/>
    <property type="match status" value="1"/>
</dbReference>
<protein>
    <submittedName>
        <fullName evidence="2">SPP1 gp7 family putative phage head morphogenesis protein</fullName>
    </submittedName>
</protein>